<evidence type="ECO:0000313" key="4">
    <source>
        <dbReference type="EMBL" id="KKN14003.1"/>
    </source>
</evidence>
<feature type="transmembrane region" description="Helical" evidence="2">
    <location>
        <begin position="171"/>
        <end position="194"/>
    </location>
</feature>
<gene>
    <name evidence="4" type="ORF">LCGC14_1000610</name>
</gene>
<feature type="domain" description="GGDEF" evidence="3">
    <location>
        <begin position="273"/>
        <end position="423"/>
    </location>
</feature>
<feature type="transmembrane region" description="Helical" evidence="2">
    <location>
        <begin position="206"/>
        <end position="223"/>
    </location>
</feature>
<feature type="transmembrane region" description="Helical" evidence="2">
    <location>
        <begin position="104"/>
        <end position="122"/>
    </location>
</feature>
<reference evidence="4" key="1">
    <citation type="journal article" date="2015" name="Nature">
        <title>Complex archaea that bridge the gap between prokaryotes and eukaryotes.</title>
        <authorList>
            <person name="Spang A."/>
            <person name="Saw J.H."/>
            <person name="Jorgensen S.L."/>
            <person name="Zaremba-Niedzwiedzka K."/>
            <person name="Martijn J."/>
            <person name="Lind A.E."/>
            <person name="van Eijk R."/>
            <person name="Schleper C."/>
            <person name="Guy L."/>
            <person name="Ettema T.J."/>
        </authorList>
    </citation>
    <scope>NUCLEOTIDE SEQUENCE</scope>
</reference>
<dbReference type="InterPro" id="IPR043128">
    <property type="entry name" value="Rev_trsase/Diguanyl_cyclase"/>
</dbReference>
<feature type="transmembrane region" description="Helical" evidence="2">
    <location>
        <begin position="52"/>
        <end position="69"/>
    </location>
</feature>
<dbReference type="GO" id="GO:0052621">
    <property type="term" value="F:diguanylate cyclase activity"/>
    <property type="evidence" value="ECO:0007669"/>
    <property type="project" value="TreeGrafter"/>
</dbReference>
<feature type="transmembrane region" description="Helical" evidence="2">
    <location>
        <begin position="134"/>
        <end position="151"/>
    </location>
</feature>
<dbReference type="CDD" id="cd01949">
    <property type="entry name" value="GGDEF"/>
    <property type="match status" value="1"/>
</dbReference>
<evidence type="ECO:0000256" key="1">
    <source>
        <dbReference type="SAM" id="MobiDB-lite"/>
    </source>
</evidence>
<dbReference type="PANTHER" id="PTHR45138:SF9">
    <property type="entry name" value="DIGUANYLATE CYCLASE DGCM-RELATED"/>
    <property type="match status" value="1"/>
</dbReference>
<organism evidence="4">
    <name type="scientific">marine sediment metagenome</name>
    <dbReference type="NCBI Taxonomy" id="412755"/>
    <lineage>
        <taxon>unclassified sequences</taxon>
        <taxon>metagenomes</taxon>
        <taxon>ecological metagenomes</taxon>
    </lineage>
</organism>
<keyword evidence="2" id="KW-0472">Membrane</keyword>
<feature type="compositionally biased region" description="Basic and acidic residues" evidence="1">
    <location>
        <begin position="401"/>
        <end position="418"/>
    </location>
</feature>
<dbReference type="InterPro" id="IPR050469">
    <property type="entry name" value="Diguanylate_Cyclase"/>
</dbReference>
<dbReference type="PROSITE" id="PS50887">
    <property type="entry name" value="GGDEF"/>
    <property type="match status" value="1"/>
</dbReference>
<dbReference type="InterPro" id="IPR029787">
    <property type="entry name" value="Nucleotide_cyclase"/>
</dbReference>
<dbReference type="SUPFAM" id="SSF55073">
    <property type="entry name" value="Nucleotide cyclase"/>
    <property type="match status" value="1"/>
</dbReference>
<accession>A0A0F9R9A1</accession>
<dbReference type="SMART" id="SM00267">
    <property type="entry name" value="GGDEF"/>
    <property type="match status" value="1"/>
</dbReference>
<comment type="caution">
    <text evidence="4">The sequence shown here is derived from an EMBL/GenBank/DDBJ whole genome shotgun (WGS) entry which is preliminary data.</text>
</comment>
<proteinExistence type="predicted"/>
<dbReference type="NCBIfam" id="TIGR00254">
    <property type="entry name" value="GGDEF"/>
    <property type="match status" value="1"/>
</dbReference>
<feature type="transmembrane region" description="Helical" evidence="2">
    <location>
        <begin position="20"/>
        <end position="40"/>
    </location>
</feature>
<dbReference type="InterPro" id="IPR000160">
    <property type="entry name" value="GGDEF_dom"/>
</dbReference>
<keyword evidence="2" id="KW-1133">Transmembrane helix</keyword>
<feature type="transmembrane region" description="Helical" evidence="2">
    <location>
        <begin position="74"/>
        <end position="92"/>
    </location>
</feature>
<dbReference type="EMBL" id="LAZR01003862">
    <property type="protein sequence ID" value="KKN14003.1"/>
    <property type="molecule type" value="Genomic_DNA"/>
</dbReference>
<dbReference type="GO" id="GO:0005886">
    <property type="term" value="C:plasma membrane"/>
    <property type="evidence" value="ECO:0007669"/>
    <property type="project" value="TreeGrafter"/>
</dbReference>
<dbReference type="Pfam" id="PF00990">
    <property type="entry name" value="GGDEF"/>
    <property type="match status" value="1"/>
</dbReference>
<evidence type="ECO:0000259" key="3">
    <source>
        <dbReference type="PROSITE" id="PS50887"/>
    </source>
</evidence>
<sequence>MKLKFKFPSPKNIKSIAKTLFSFFIPGGLLFLITVIILNLRIIDKVLPKSALIYPIIVIGAAVVLGLFFKRIWLMLVILILVIADRTLLYFAGNTAVITEGGRLIYHAISFLLPVNICVFAFMKRRGDMKWQSIWFLGAILLQGCGVAYIYQYKSLGFGAFLEYSSIKWALFENIPLSQLALFAFGFALVYYLLLYVRTHGVIERSFCWALISIFYALAFSQIGPVSSIYFSTAGLIFVISVIENIYVEGFQDELTDLPTGKNMRGILSQLNTGYTVALIEVDNFERLKDNHGRRVSKQVLRSVGSKLTSVTGGGKPFRYRDEVFAIVFPGMFLQDMLPRIEELRQTIKKLGPIPQSQKSPRQKPKGLKRIEILANKIPVTVSIGVAERSDADMTPQQAIKKAEEALSTAKREGHDRMNPPFISVEFESL</sequence>
<feature type="region of interest" description="Disordered" evidence="1">
    <location>
        <begin position="391"/>
        <end position="430"/>
    </location>
</feature>
<keyword evidence="2" id="KW-0812">Transmembrane</keyword>
<dbReference type="AlphaFoldDB" id="A0A0F9R9A1"/>
<dbReference type="GO" id="GO:1902201">
    <property type="term" value="P:negative regulation of bacterial-type flagellum-dependent cell motility"/>
    <property type="evidence" value="ECO:0007669"/>
    <property type="project" value="TreeGrafter"/>
</dbReference>
<protein>
    <recommendedName>
        <fullName evidence="3">GGDEF domain-containing protein</fullName>
    </recommendedName>
</protein>
<dbReference type="GO" id="GO:0043709">
    <property type="term" value="P:cell adhesion involved in single-species biofilm formation"/>
    <property type="evidence" value="ECO:0007669"/>
    <property type="project" value="TreeGrafter"/>
</dbReference>
<dbReference type="Gene3D" id="3.30.70.270">
    <property type="match status" value="1"/>
</dbReference>
<name>A0A0F9R9A1_9ZZZZ</name>
<dbReference type="PANTHER" id="PTHR45138">
    <property type="entry name" value="REGULATORY COMPONENTS OF SENSORY TRANSDUCTION SYSTEM"/>
    <property type="match status" value="1"/>
</dbReference>
<evidence type="ECO:0000256" key="2">
    <source>
        <dbReference type="SAM" id="Phobius"/>
    </source>
</evidence>